<organism evidence="2">
    <name type="scientific">marine sediment metagenome</name>
    <dbReference type="NCBI Taxonomy" id="412755"/>
    <lineage>
        <taxon>unclassified sequences</taxon>
        <taxon>metagenomes</taxon>
        <taxon>ecological metagenomes</taxon>
    </lineage>
</organism>
<name>A0A0F8WXW9_9ZZZZ</name>
<dbReference type="InterPro" id="IPR038765">
    <property type="entry name" value="Papain-like_cys_pep_sf"/>
</dbReference>
<reference evidence="2" key="1">
    <citation type="journal article" date="2015" name="Nature">
        <title>Complex archaea that bridge the gap between prokaryotes and eukaryotes.</title>
        <authorList>
            <person name="Spang A."/>
            <person name="Saw J.H."/>
            <person name="Jorgensen S.L."/>
            <person name="Zaremba-Niedzwiedzka K."/>
            <person name="Martijn J."/>
            <person name="Lind A.E."/>
            <person name="van Eijk R."/>
            <person name="Schleper C."/>
            <person name="Guy L."/>
            <person name="Ettema T.J."/>
        </authorList>
    </citation>
    <scope>NUCLEOTIDE SEQUENCE</scope>
</reference>
<keyword evidence="1" id="KW-0175">Coiled coil</keyword>
<dbReference type="SUPFAM" id="SSF54001">
    <property type="entry name" value="Cysteine proteinases"/>
    <property type="match status" value="1"/>
</dbReference>
<feature type="non-terminal residue" evidence="2">
    <location>
        <position position="237"/>
    </location>
</feature>
<dbReference type="AlphaFoldDB" id="A0A0F8WXW9"/>
<comment type="caution">
    <text evidence="2">The sequence shown here is derived from an EMBL/GenBank/DDBJ whole genome shotgun (WGS) entry which is preliminary data.</text>
</comment>
<sequence>MKDKLNQFISNLNGQFVEVSYKKALYQCMDLAYNWAFALNIPKATIQRLYAYEVFTKATDLTREYFDVIPNTPDGIPQDGDLVVFKGGKAGHIAIALGGGNTRSFMRFEQNNPLGTHAHVQSGGYVNILGWLRPKFATIEGVPQWINTLLQERNLTLKNEPEIRSLFDKAKRYDEEVKTLQEQVKTVNQQLADKALELSDTITKLQKLTSEHDGLQKNYGETKTERDDLSWKVDKFE</sequence>
<dbReference type="Gene3D" id="3.90.1720.10">
    <property type="entry name" value="endopeptidase domain like (from Nostoc punctiforme)"/>
    <property type="match status" value="1"/>
</dbReference>
<proteinExistence type="predicted"/>
<evidence type="ECO:0000256" key="1">
    <source>
        <dbReference type="SAM" id="Coils"/>
    </source>
</evidence>
<feature type="coiled-coil region" evidence="1">
    <location>
        <begin position="163"/>
        <end position="225"/>
    </location>
</feature>
<evidence type="ECO:0000313" key="2">
    <source>
        <dbReference type="EMBL" id="KKK61702.1"/>
    </source>
</evidence>
<dbReference type="EMBL" id="LAZR01062352">
    <property type="protein sequence ID" value="KKK61702.1"/>
    <property type="molecule type" value="Genomic_DNA"/>
</dbReference>
<gene>
    <name evidence="2" type="ORF">LCGC14_3011700</name>
</gene>
<accession>A0A0F8WXW9</accession>
<protein>
    <submittedName>
        <fullName evidence="2">Uncharacterized protein</fullName>
    </submittedName>
</protein>